<evidence type="ECO:0000313" key="12">
    <source>
        <dbReference type="EMBL" id="KZV15999.1"/>
    </source>
</evidence>
<keyword evidence="5 8" id="KW-0238">DNA-binding</keyword>
<feature type="compositionally biased region" description="Basic and acidic residues" evidence="10">
    <location>
        <begin position="100"/>
        <end position="109"/>
    </location>
</feature>
<evidence type="ECO:0000256" key="9">
    <source>
        <dbReference type="RuleBase" id="RU369094"/>
    </source>
</evidence>
<proteinExistence type="predicted"/>
<dbReference type="PROSITE" id="PS01361">
    <property type="entry name" value="ZF_DOF_1"/>
    <property type="match status" value="1"/>
</dbReference>
<keyword evidence="13" id="KW-1185">Reference proteome</keyword>
<dbReference type="GO" id="GO:0003700">
    <property type="term" value="F:DNA-binding transcription factor activity"/>
    <property type="evidence" value="ECO:0007669"/>
    <property type="project" value="UniProtKB-UniRule"/>
</dbReference>
<sequence length="297" mass="31553">MQDLQSVGVGGDGGGGSSGRFFGGGGTDRRLRVQGHLAQQALKCPRCDSLNTKFCYYNNYNLSQPRHFCKACRRYWTKGGVLRSVPVGGGCRKTKRAKSKGGEGDASRERKSKAQSPSSTDSSSLTAATPSSNTAAVAEEGSSLSAAASDSSMKYGLSGAMFYNSNPPPNPKFDNHNQAPIINHPSSSDGRIFTDIGSFDGLITSSDNAANVIGFSMTDITTTSYDRMSRAPAAENPVPLVDELKMPDMNSDALDWGSCGGMGGEDQSLFDLTAALDPSYWSQPQWTDSDHSLPYLP</sequence>
<evidence type="ECO:0000256" key="7">
    <source>
        <dbReference type="ARBA" id="ARBA00023242"/>
    </source>
</evidence>
<dbReference type="EMBL" id="KV019588">
    <property type="protein sequence ID" value="KZV15999.1"/>
    <property type="molecule type" value="Genomic_DNA"/>
</dbReference>
<evidence type="ECO:0000259" key="11">
    <source>
        <dbReference type="PROSITE" id="PS50884"/>
    </source>
</evidence>
<feature type="region of interest" description="Disordered" evidence="10">
    <location>
        <begin position="87"/>
        <end position="137"/>
    </location>
</feature>
<accession>A0A2Z7A3J6</accession>
<evidence type="ECO:0000256" key="3">
    <source>
        <dbReference type="ARBA" id="ARBA00022833"/>
    </source>
</evidence>
<keyword evidence="7 8" id="KW-0539">Nucleus</keyword>
<dbReference type="InterPro" id="IPR003851">
    <property type="entry name" value="Znf_Dof"/>
</dbReference>
<evidence type="ECO:0000256" key="10">
    <source>
        <dbReference type="SAM" id="MobiDB-lite"/>
    </source>
</evidence>
<evidence type="ECO:0000256" key="1">
    <source>
        <dbReference type="ARBA" id="ARBA00022723"/>
    </source>
</evidence>
<dbReference type="PROSITE" id="PS50884">
    <property type="entry name" value="ZF_DOF_2"/>
    <property type="match status" value="1"/>
</dbReference>
<feature type="compositionally biased region" description="Low complexity" evidence="10">
    <location>
        <begin position="114"/>
        <end position="137"/>
    </location>
</feature>
<evidence type="ECO:0000256" key="5">
    <source>
        <dbReference type="ARBA" id="ARBA00023125"/>
    </source>
</evidence>
<evidence type="ECO:0000256" key="6">
    <source>
        <dbReference type="ARBA" id="ARBA00023163"/>
    </source>
</evidence>
<keyword evidence="1 9" id="KW-0479">Metal-binding</keyword>
<comment type="function">
    <text evidence="9">Transcription factor that binds specifically to a 5'-AA[AG]G-3' consensus core sequence.</text>
</comment>
<dbReference type="GO" id="GO:0008270">
    <property type="term" value="F:zinc ion binding"/>
    <property type="evidence" value="ECO:0007669"/>
    <property type="project" value="UniProtKB-KW"/>
</dbReference>
<protein>
    <recommendedName>
        <fullName evidence="9">Dof zinc finger protein</fullName>
    </recommendedName>
</protein>
<dbReference type="PANTHER" id="PTHR31992">
    <property type="entry name" value="DOF ZINC FINGER PROTEIN DOF1.4-RELATED"/>
    <property type="match status" value="1"/>
</dbReference>
<gene>
    <name evidence="12" type="ORF">F511_14365</name>
</gene>
<keyword evidence="4 9" id="KW-0805">Transcription regulation</keyword>
<comment type="subcellular location">
    <subcellularLocation>
        <location evidence="8 9">Nucleus</location>
    </subcellularLocation>
</comment>
<evidence type="ECO:0000313" key="13">
    <source>
        <dbReference type="Proteomes" id="UP000250235"/>
    </source>
</evidence>
<reference evidence="12 13" key="1">
    <citation type="journal article" date="2015" name="Proc. Natl. Acad. Sci. U.S.A.">
        <title>The resurrection genome of Boea hygrometrica: A blueprint for survival of dehydration.</title>
        <authorList>
            <person name="Xiao L."/>
            <person name="Yang G."/>
            <person name="Zhang L."/>
            <person name="Yang X."/>
            <person name="Zhao S."/>
            <person name="Ji Z."/>
            <person name="Zhou Q."/>
            <person name="Hu M."/>
            <person name="Wang Y."/>
            <person name="Chen M."/>
            <person name="Xu Y."/>
            <person name="Jin H."/>
            <person name="Xiao X."/>
            <person name="Hu G."/>
            <person name="Bao F."/>
            <person name="Hu Y."/>
            <person name="Wan P."/>
            <person name="Li L."/>
            <person name="Deng X."/>
            <person name="Kuang T."/>
            <person name="Xiang C."/>
            <person name="Zhu J.K."/>
            <person name="Oliver M.J."/>
            <person name="He Y."/>
        </authorList>
    </citation>
    <scope>NUCLEOTIDE SEQUENCE [LARGE SCALE GENOMIC DNA]</scope>
    <source>
        <strain evidence="13">cv. XS01</strain>
    </source>
</reference>
<keyword evidence="3 9" id="KW-0862">Zinc</keyword>
<organism evidence="12 13">
    <name type="scientific">Dorcoceras hygrometricum</name>
    <dbReference type="NCBI Taxonomy" id="472368"/>
    <lineage>
        <taxon>Eukaryota</taxon>
        <taxon>Viridiplantae</taxon>
        <taxon>Streptophyta</taxon>
        <taxon>Embryophyta</taxon>
        <taxon>Tracheophyta</taxon>
        <taxon>Spermatophyta</taxon>
        <taxon>Magnoliopsida</taxon>
        <taxon>eudicotyledons</taxon>
        <taxon>Gunneridae</taxon>
        <taxon>Pentapetalae</taxon>
        <taxon>asterids</taxon>
        <taxon>lamiids</taxon>
        <taxon>Lamiales</taxon>
        <taxon>Gesneriaceae</taxon>
        <taxon>Didymocarpoideae</taxon>
        <taxon>Trichosporeae</taxon>
        <taxon>Loxocarpinae</taxon>
        <taxon>Dorcoceras</taxon>
    </lineage>
</organism>
<name>A0A2Z7A3J6_9LAMI</name>
<dbReference type="InterPro" id="IPR045174">
    <property type="entry name" value="Dof"/>
</dbReference>
<dbReference type="Pfam" id="PF02701">
    <property type="entry name" value="Zn_ribbon_Dof"/>
    <property type="match status" value="1"/>
</dbReference>
<evidence type="ECO:0000256" key="8">
    <source>
        <dbReference type="PROSITE-ProRule" id="PRU00071"/>
    </source>
</evidence>
<dbReference type="GO" id="GO:0005634">
    <property type="term" value="C:nucleus"/>
    <property type="evidence" value="ECO:0007669"/>
    <property type="project" value="UniProtKB-SubCell"/>
</dbReference>
<keyword evidence="6 9" id="KW-0804">Transcription</keyword>
<feature type="domain" description="Dof-type" evidence="11">
    <location>
        <begin position="42"/>
        <end position="96"/>
    </location>
</feature>
<dbReference type="OrthoDB" id="1927254at2759"/>
<evidence type="ECO:0000256" key="4">
    <source>
        <dbReference type="ARBA" id="ARBA00023015"/>
    </source>
</evidence>
<dbReference type="GO" id="GO:0003677">
    <property type="term" value="F:DNA binding"/>
    <property type="evidence" value="ECO:0007669"/>
    <property type="project" value="UniProtKB-UniRule"/>
</dbReference>
<dbReference type="PANTHER" id="PTHR31992:SF313">
    <property type="entry name" value="DOF ZINC FINGER PROTEIN DOF5.7"/>
    <property type="match status" value="1"/>
</dbReference>
<keyword evidence="2 8" id="KW-0863">Zinc-finger</keyword>
<evidence type="ECO:0000256" key="2">
    <source>
        <dbReference type="ARBA" id="ARBA00022771"/>
    </source>
</evidence>
<dbReference type="AlphaFoldDB" id="A0A2Z7A3J6"/>
<feature type="region of interest" description="Disordered" evidence="10">
    <location>
        <begin position="1"/>
        <end position="27"/>
    </location>
</feature>
<dbReference type="Proteomes" id="UP000250235">
    <property type="component" value="Unassembled WGS sequence"/>
</dbReference>
<feature type="compositionally biased region" description="Gly residues" evidence="10">
    <location>
        <begin position="8"/>
        <end position="26"/>
    </location>
</feature>